<dbReference type="Proteomes" id="UP000713904">
    <property type="component" value="Unassembled WGS sequence"/>
</dbReference>
<dbReference type="RefSeq" id="WP_185623383.1">
    <property type="nucleotide sequence ID" value="NZ_JABGBW010000001.1"/>
</dbReference>
<accession>A0ABR6TK25</accession>
<reference evidence="1 2" key="1">
    <citation type="submission" date="2020-05" db="EMBL/GenBank/DDBJ databases">
        <title>Draft genome of xy-202 and genomic insight in genome of the genus Peptostreptococcus.</title>
        <authorList>
            <person name="Zhang Z."/>
        </authorList>
    </citation>
    <scope>NUCLEOTIDE SEQUENCE [LARGE SCALE GENOMIC DNA]</scope>
    <source>
        <strain evidence="1 2">DSM 27025</strain>
    </source>
</reference>
<protein>
    <submittedName>
        <fullName evidence="1">Barstar domain protein</fullName>
    </submittedName>
</protein>
<sequence>MNVVLDFNKFSSIDEFHDFIIEEFDLDDSYERDIRSLKELKNSLYSVKFIVIKGGSIVMEMQEIIEKILVSYNY</sequence>
<gene>
    <name evidence="1" type="ORF">HLB29_01460</name>
</gene>
<dbReference type="EMBL" id="JABGBW010000001">
    <property type="protein sequence ID" value="MBC2575351.1"/>
    <property type="molecule type" value="Genomic_DNA"/>
</dbReference>
<evidence type="ECO:0000313" key="1">
    <source>
        <dbReference type="EMBL" id="MBC2575351.1"/>
    </source>
</evidence>
<keyword evidence="2" id="KW-1185">Reference proteome</keyword>
<organism evidence="1 2">
    <name type="scientific">Peptostreptococcus canis</name>
    <dbReference type="NCBI Taxonomy" id="1159213"/>
    <lineage>
        <taxon>Bacteria</taxon>
        <taxon>Bacillati</taxon>
        <taxon>Bacillota</taxon>
        <taxon>Clostridia</taxon>
        <taxon>Peptostreptococcales</taxon>
        <taxon>Peptostreptococcaceae</taxon>
        <taxon>Peptostreptococcus</taxon>
    </lineage>
</organism>
<evidence type="ECO:0000313" key="2">
    <source>
        <dbReference type="Proteomes" id="UP000713904"/>
    </source>
</evidence>
<name>A0ABR6TK25_9FIRM</name>
<proteinExistence type="predicted"/>
<comment type="caution">
    <text evidence="1">The sequence shown here is derived from an EMBL/GenBank/DDBJ whole genome shotgun (WGS) entry which is preliminary data.</text>
</comment>